<evidence type="ECO:0000256" key="5">
    <source>
        <dbReference type="PROSITE-ProRule" id="PRU00221"/>
    </source>
</evidence>
<sequence>MQANWELSQSLTCDGQGIRCACVLPAPDGTADGFQILTGTQGGSLVAYGIPSGNLESSAYRHDNAVTALATNATGTHYFTGYKDAVVRVFDVQHNLIAQLKGHDKAVTSLAYADGGKDGEFLISGSWDGTAKIWRLANSSLVATLPNHENSVCVCVQGVDTGGMLHIATGSAGLAQNNTIQGHSIRIWTVDVRITSDVKLLHTVANDHDGPIRDLCLAPPDASCLASCSNDGTVKLRVAETGDVLTTLTMLTSSHPPMLLSVATTTDQSCIVVGAEDGHAVVWDLSATERSPQILLHAQCVWSVVPLPNGDFATCSDDGVIRIFTHCTERVAPLAEREAWEAEVAATQQKKSNGPSAEEIAALPRWDQNYEKRGRSEGDVRVFQKNGVAIAAQWSAASQTWIEVGQVTGSNENTGTLNGVQYDHLLPIEVDQSGGGVAKLQIGYNNGENPFVAAQRFIDDHVLPQHHLQDIANYIQQRAGQQGPTIGNDSTVASGSPMVSYEYLPAPGYKQFGLPVKTASTTLAKVKSKIIEFGLLSDIDVEHLTHLLDTLSASSRYHSSKILDEELAVMEKMLSWQQPSQVFPALDLARLVLLHPDAASRERYGYWSRVVPKTIAIMAIESVEGPAAVAIPMLGLRLFSNGLKGGPGSCEAIANNVDAILEVTTRLVPSSNKNVRLALATLLYNTACYVRSNPGTDISDKFFPILWLALTQKKQRMHLSCRRK</sequence>
<comment type="subcellular location">
    <subcellularLocation>
        <location evidence="1">Cytoplasm</location>
    </subcellularLocation>
</comment>
<dbReference type="SMART" id="SM00320">
    <property type="entry name" value="WD40"/>
    <property type="match status" value="7"/>
</dbReference>
<dbReference type="InterPro" id="IPR015155">
    <property type="entry name" value="PFU"/>
</dbReference>
<feature type="domain" description="PUL" evidence="7">
    <location>
        <begin position="502"/>
        <end position="724"/>
    </location>
</feature>
<dbReference type="OrthoDB" id="10265988at2759"/>
<keyword evidence="4" id="KW-0677">Repeat</keyword>
<dbReference type="InterPro" id="IPR038122">
    <property type="entry name" value="PFU_sf"/>
</dbReference>
<feature type="domain" description="PFU" evidence="6">
    <location>
        <begin position="393"/>
        <end position="489"/>
    </location>
</feature>
<gene>
    <name evidence="8" type="ORF">PHATRDRAFT_42625</name>
</gene>
<dbReference type="eggNOG" id="KOG0301">
    <property type="taxonomic scope" value="Eukaryota"/>
</dbReference>
<evidence type="ECO:0000256" key="3">
    <source>
        <dbReference type="ARBA" id="ARBA00022574"/>
    </source>
</evidence>
<dbReference type="InterPro" id="IPR036322">
    <property type="entry name" value="WD40_repeat_dom_sf"/>
</dbReference>
<dbReference type="PROSITE" id="PS50294">
    <property type="entry name" value="WD_REPEATS_REGION"/>
    <property type="match status" value="1"/>
</dbReference>
<evidence type="ECO:0000256" key="4">
    <source>
        <dbReference type="ARBA" id="ARBA00022737"/>
    </source>
</evidence>
<dbReference type="HOGENOM" id="CLU_011791_0_0_1"/>
<accession>B7FNZ4</accession>
<name>B7FNZ4_PHATC</name>
<dbReference type="STRING" id="556484.B7FNZ4"/>
<dbReference type="PANTHER" id="PTHR19849:SF0">
    <property type="entry name" value="PHOSPHOLIPASE A-2-ACTIVATING PROTEIN"/>
    <property type="match status" value="1"/>
</dbReference>
<keyword evidence="3 5" id="KW-0853">WD repeat</keyword>
<dbReference type="InterPro" id="IPR011989">
    <property type="entry name" value="ARM-like"/>
</dbReference>
<dbReference type="KEGG" id="pti:PHATRDRAFT_42625"/>
<dbReference type="PaxDb" id="2850-Phatr42625"/>
<evidence type="ECO:0000259" key="6">
    <source>
        <dbReference type="PROSITE" id="PS51394"/>
    </source>
</evidence>
<dbReference type="Pfam" id="PF08324">
    <property type="entry name" value="PUL"/>
    <property type="match status" value="1"/>
</dbReference>
<dbReference type="Gene3D" id="3.10.20.870">
    <property type="entry name" value="PFU (PLAA family ubiquitin binding), C-terminal domain"/>
    <property type="match status" value="1"/>
</dbReference>
<dbReference type="SUPFAM" id="SSF50978">
    <property type="entry name" value="WD40 repeat-like"/>
    <property type="match status" value="1"/>
</dbReference>
<keyword evidence="2" id="KW-0963">Cytoplasm</keyword>
<protein>
    <recommendedName>
        <fullName evidence="10">Phospholipase A-2-activating protein</fullName>
    </recommendedName>
</protein>
<dbReference type="Proteomes" id="UP000000759">
    <property type="component" value="Chromosome 1"/>
</dbReference>
<reference evidence="8 9" key="1">
    <citation type="journal article" date="2008" name="Nature">
        <title>The Phaeodactylum genome reveals the evolutionary history of diatom genomes.</title>
        <authorList>
            <person name="Bowler C."/>
            <person name="Allen A.E."/>
            <person name="Badger J.H."/>
            <person name="Grimwood J."/>
            <person name="Jabbari K."/>
            <person name="Kuo A."/>
            <person name="Maheswari U."/>
            <person name="Martens C."/>
            <person name="Maumus F."/>
            <person name="Otillar R.P."/>
            <person name="Rayko E."/>
            <person name="Salamov A."/>
            <person name="Vandepoele K."/>
            <person name="Beszteri B."/>
            <person name="Gruber A."/>
            <person name="Heijde M."/>
            <person name="Katinka M."/>
            <person name="Mock T."/>
            <person name="Valentin K."/>
            <person name="Verret F."/>
            <person name="Berges J.A."/>
            <person name="Brownlee C."/>
            <person name="Cadoret J.P."/>
            <person name="Chiovitti A."/>
            <person name="Choi C.J."/>
            <person name="Coesel S."/>
            <person name="De Martino A."/>
            <person name="Detter J.C."/>
            <person name="Durkin C."/>
            <person name="Falciatore A."/>
            <person name="Fournet J."/>
            <person name="Haruta M."/>
            <person name="Huysman M.J."/>
            <person name="Jenkins B.D."/>
            <person name="Jiroutova K."/>
            <person name="Jorgensen R.E."/>
            <person name="Joubert Y."/>
            <person name="Kaplan A."/>
            <person name="Kroger N."/>
            <person name="Kroth P.G."/>
            <person name="La Roche J."/>
            <person name="Lindquist E."/>
            <person name="Lommer M."/>
            <person name="Martin-Jezequel V."/>
            <person name="Lopez P.J."/>
            <person name="Lucas S."/>
            <person name="Mangogna M."/>
            <person name="McGinnis K."/>
            <person name="Medlin L.K."/>
            <person name="Montsant A."/>
            <person name="Oudot-Le Secq M.P."/>
            <person name="Napoli C."/>
            <person name="Obornik M."/>
            <person name="Parker M.S."/>
            <person name="Petit J.L."/>
            <person name="Porcel B.M."/>
            <person name="Poulsen N."/>
            <person name="Robison M."/>
            <person name="Rychlewski L."/>
            <person name="Rynearson T.A."/>
            <person name="Schmutz J."/>
            <person name="Shapiro H."/>
            <person name="Siaut M."/>
            <person name="Stanley M."/>
            <person name="Sussman M.R."/>
            <person name="Taylor A.R."/>
            <person name="Vardi A."/>
            <person name="von Dassow P."/>
            <person name="Vyverman W."/>
            <person name="Willis A."/>
            <person name="Wyrwicz L.S."/>
            <person name="Rokhsar D.S."/>
            <person name="Weissenbach J."/>
            <person name="Armbrust E.V."/>
            <person name="Green B.R."/>
            <person name="Van de Peer Y."/>
            <person name="Grigoriev I.V."/>
        </authorList>
    </citation>
    <scope>NUCLEOTIDE SEQUENCE [LARGE SCALE GENOMIC DNA]</scope>
    <source>
        <strain evidence="8 9">CCAP 1055/1</strain>
    </source>
</reference>
<evidence type="ECO:0000313" key="8">
    <source>
        <dbReference type="EMBL" id="EEC51081.1"/>
    </source>
</evidence>
<feature type="repeat" description="WD" evidence="5">
    <location>
        <begin position="252"/>
        <end position="293"/>
    </location>
</feature>
<evidence type="ECO:0000256" key="2">
    <source>
        <dbReference type="ARBA" id="ARBA00022490"/>
    </source>
</evidence>
<dbReference type="Gene3D" id="1.25.10.10">
    <property type="entry name" value="Leucine-rich Repeat Variant"/>
    <property type="match status" value="1"/>
</dbReference>
<keyword evidence="9" id="KW-1185">Reference proteome</keyword>
<dbReference type="GO" id="GO:0005634">
    <property type="term" value="C:nucleus"/>
    <property type="evidence" value="ECO:0007669"/>
    <property type="project" value="TreeGrafter"/>
</dbReference>
<evidence type="ECO:0000256" key="1">
    <source>
        <dbReference type="ARBA" id="ARBA00004496"/>
    </source>
</evidence>
<dbReference type="InterPro" id="IPR015943">
    <property type="entry name" value="WD40/YVTN_repeat-like_dom_sf"/>
</dbReference>
<dbReference type="GO" id="GO:0043161">
    <property type="term" value="P:proteasome-mediated ubiquitin-dependent protein catabolic process"/>
    <property type="evidence" value="ECO:0007669"/>
    <property type="project" value="TreeGrafter"/>
</dbReference>
<dbReference type="GO" id="GO:0010992">
    <property type="term" value="P:ubiquitin recycling"/>
    <property type="evidence" value="ECO:0007669"/>
    <property type="project" value="TreeGrafter"/>
</dbReference>
<feature type="repeat" description="WD" evidence="5">
    <location>
        <begin position="100"/>
        <end position="144"/>
    </location>
</feature>
<dbReference type="PROSITE" id="PS51396">
    <property type="entry name" value="PUL"/>
    <property type="match status" value="1"/>
</dbReference>
<reference evidence="9" key="2">
    <citation type="submission" date="2008-08" db="EMBL/GenBank/DDBJ databases">
        <authorList>
            <consortium name="Diatom Consortium"/>
            <person name="Grigoriev I."/>
            <person name="Grimwood J."/>
            <person name="Kuo A."/>
            <person name="Otillar R.P."/>
            <person name="Salamov A."/>
            <person name="Detter J.C."/>
            <person name="Lindquist E."/>
            <person name="Shapiro H."/>
            <person name="Lucas S."/>
            <person name="Glavina del Rio T."/>
            <person name="Pitluck S."/>
            <person name="Rokhsar D."/>
            <person name="Bowler C."/>
        </authorList>
    </citation>
    <scope>GENOME REANNOTATION</scope>
    <source>
        <strain evidence="9">CCAP 1055/1</strain>
    </source>
</reference>
<proteinExistence type="predicted"/>
<dbReference type="GeneID" id="7195989"/>
<dbReference type="InterPro" id="IPR013535">
    <property type="entry name" value="PUL_dom"/>
</dbReference>
<evidence type="ECO:0008006" key="10">
    <source>
        <dbReference type="Google" id="ProtNLM"/>
    </source>
</evidence>
<evidence type="ECO:0000259" key="7">
    <source>
        <dbReference type="PROSITE" id="PS51396"/>
    </source>
</evidence>
<dbReference type="Pfam" id="PF00400">
    <property type="entry name" value="WD40"/>
    <property type="match status" value="4"/>
</dbReference>
<dbReference type="GO" id="GO:0043130">
    <property type="term" value="F:ubiquitin binding"/>
    <property type="evidence" value="ECO:0007669"/>
    <property type="project" value="TreeGrafter"/>
</dbReference>
<dbReference type="PANTHER" id="PTHR19849">
    <property type="entry name" value="PHOSPHOLIPASE A-2-ACTIVATING PROTEIN"/>
    <property type="match status" value="1"/>
</dbReference>
<dbReference type="GO" id="GO:0005737">
    <property type="term" value="C:cytoplasm"/>
    <property type="evidence" value="ECO:0007669"/>
    <property type="project" value="UniProtKB-SubCell"/>
</dbReference>
<evidence type="ECO:0000313" key="9">
    <source>
        <dbReference type="Proteomes" id="UP000000759"/>
    </source>
</evidence>
<dbReference type="InterPro" id="IPR001680">
    <property type="entry name" value="WD40_rpt"/>
</dbReference>
<dbReference type="PROSITE" id="PS51394">
    <property type="entry name" value="PFU"/>
    <property type="match status" value="1"/>
</dbReference>
<dbReference type="RefSeq" id="XP_002176618.1">
    <property type="nucleotide sequence ID" value="XM_002176582.1"/>
</dbReference>
<dbReference type="Gene3D" id="2.130.10.10">
    <property type="entry name" value="YVTN repeat-like/Quinoprotein amine dehydrogenase"/>
    <property type="match status" value="2"/>
</dbReference>
<dbReference type="PROSITE" id="PS50082">
    <property type="entry name" value="WD_REPEATS_2"/>
    <property type="match status" value="2"/>
</dbReference>
<dbReference type="AlphaFoldDB" id="B7FNZ4"/>
<dbReference type="EMBL" id="CM000605">
    <property type="protein sequence ID" value="EEC51081.1"/>
    <property type="molecule type" value="Genomic_DNA"/>
</dbReference>
<organism evidence="8 9">
    <name type="scientific">Phaeodactylum tricornutum (strain CCAP 1055/1)</name>
    <dbReference type="NCBI Taxonomy" id="556484"/>
    <lineage>
        <taxon>Eukaryota</taxon>
        <taxon>Sar</taxon>
        <taxon>Stramenopiles</taxon>
        <taxon>Ochrophyta</taxon>
        <taxon>Bacillariophyta</taxon>
        <taxon>Bacillariophyceae</taxon>
        <taxon>Bacillariophycidae</taxon>
        <taxon>Naviculales</taxon>
        <taxon>Phaeodactylaceae</taxon>
        <taxon>Phaeodactylum</taxon>
    </lineage>
</organism>
<dbReference type="InParanoid" id="B7FNZ4"/>
<dbReference type="Pfam" id="PF09070">
    <property type="entry name" value="PFU"/>
    <property type="match status" value="1"/>
</dbReference>